<feature type="compositionally biased region" description="Low complexity" evidence="1">
    <location>
        <begin position="75"/>
        <end position="86"/>
    </location>
</feature>
<dbReference type="Proteomes" id="UP000326029">
    <property type="component" value="Chromosome"/>
</dbReference>
<feature type="region of interest" description="Disordered" evidence="1">
    <location>
        <begin position="46"/>
        <end position="128"/>
    </location>
</feature>
<evidence type="ECO:0000313" key="4">
    <source>
        <dbReference type="Proteomes" id="UP000326029"/>
    </source>
</evidence>
<reference evidence="3 4" key="1">
    <citation type="submission" date="2017-09" db="EMBL/GenBank/DDBJ databases">
        <authorList>
            <person name="Lee N."/>
            <person name="Cho B.-K."/>
        </authorList>
    </citation>
    <scope>NUCLEOTIDE SEQUENCE [LARGE SCALE GENOMIC DNA]</scope>
    <source>
        <strain evidence="3 4">ATCC 19740</strain>
    </source>
</reference>
<feature type="compositionally biased region" description="Gly residues" evidence="1">
    <location>
        <begin position="63"/>
        <end position="74"/>
    </location>
</feature>
<organism evidence="3 4">
    <name type="scientific">Streptomyces cinereoruber</name>
    <dbReference type="NCBI Taxonomy" id="67260"/>
    <lineage>
        <taxon>Bacteria</taxon>
        <taxon>Bacillati</taxon>
        <taxon>Actinomycetota</taxon>
        <taxon>Actinomycetes</taxon>
        <taxon>Kitasatosporales</taxon>
        <taxon>Streptomycetaceae</taxon>
        <taxon>Streptomyces</taxon>
    </lineage>
</organism>
<protein>
    <submittedName>
        <fullName evidence="3">Transposase</fullName>
    </submittedName>
</protein>
<dbReference type="EMBL" id="CP023693">
    <property type="protein sequence ID" value="QEV36516.1"/>
    <property type="molecule type" value="Genomic_DNA"/>
</dbReference>
<name>A0ABX6BQG9_9ACTN</name>
<dbReference type="Pfam" id="PF13340">
    <property type="entry name" value="DUF4096"/>
    <property type="match status" value="1"/>
</dbReference>
<proteinExistence type="predicted"/>
<sequence length="128" mass="13494">MDHLIVGLGVPLTDVQWARIEPLLPDRTPQRGGRWRDHREVIDAIAWSSRPDRSGSTCPRSTGTGGASTTGCGCGPSTAPGSGCSPHSSHRPMPRKTLAGPSRSTPLPCARISTQPGPAKRGPGRRAR</sequence>
<evidence type="ECO:0000256" key="1">
    <source>
        <dbReference type="SAM" id="MobiDB-lite"/>
    </source>
</evidence>
<keyword evidence="4" id="KW-1185">Reference proteome</keyword>
<gene>
    <name evidence="3" type="ORF">CP977_33760</name>
</gene>
<accession>A0ABX6BQG9</accession>
<feature type="domain" description="Insertion element IS402-like" evidence="2">
    <location>
        <begin position="12"/>
        <end position="50"/>
    </location>
</feature>
<evidence type="ECO:0000259" key="2">
    <source>
        <dbReference type="Pfam" id="PF13340"/>
    </source>
</evidence>
<dbReference type="InterPro" id="IPR025161">
    <property type="entry name" value="IS402-like_dom"/>
</dbReference>
<evidence type="ECO:0000313" key="3">
    <source>
        <dbReference type="EMBL" id="QEV36516.1"/>
    </source>
</evidence>